<gene>
    <name evidence="3" type="ORF">HII31_10620</name>
</gene>
<dbReference type="PANTHER" id="PTHR34598:SF3">
    <property type="entry name" value="OXIDOREDUCTASE AN1597"/>
    <property type="match status" value="1"/>
</dbReference>
<comment type="similarity">
    <text evidence="2">Belongs to the asaB hydroxylase/desaturase family.</text>
</comment>
<proteinExistence type="inferred from homology"/>
<protein>
    <submittedName>
        <fullName evidence="3">Gibberellin cluster GA4 desaturase</fullName>
    </submittedName>
</protein>
<dbReference type="AlphaFoldDB" id="A0A8H6RBL7"/>
<accession>A0A8H6RBL7</accession>
<name>A0A8H6RBL7_9PEZI</name>
<keyword evidence="1" id="KW-0560">Oxidoreductase</keyword>
<evidence type="ECO:0000256" key="1">
    <source>
        <dbReference type="ARBA" id="ARBA00023002"/>
    </source>
</evidence>
<sequence length="307" mass="34997">MAPLMDVDTSTSDTSYSTKDGSRDFITQLGYTIPAADGGNISMDDLATENPTFREVRQVKVHDVRNYPEEFKLDVHGFQYHKLPSIPGEGEVDFFNHDDPKIPEIHYKGMADWYAKELGAKEVLIYNHIVRNDKWAPHKYSNKYSGPAHRPHIDIARSFAPDLFRGIYSKMRPDDTSIDSIIENGNWKMINLWRPIKTIKRDPLAVLDTRSASDSDIITTEQEYEPGYKVKNSWLKSGIDADDPDEKIGHRWYYMSKQQPDEVVAFKMFDGAKDATSCGTAHTAVHVPGSEGEENRVSLEMRLFAIY</sequence>
<dbReference type="NCBIfam" id="NF041278">
    <property type="entry name" value="CmcJ_NvfI_EfuI"/>
    <property type="match status" value="1"/>
</dbReference>
<dbReference type="InterPro" id="IPR044053">
    <property type="entry name" value="AsaB-like"/>
</dbReference>
<comment type="caution">
    <text evidence="3">The sequence shown here is derived from an EMBL/GenBank/DDBJ whole genome shotgun (WGS) entry which is preliminary data.</text>
</comment>
<dbReference type="PANTHER" id="PTHR34598">
    <property type="entry name" value="BLL6449 PROTEIN"/>
    <property type="match status" value="1"/>
</dbReference>
<dbReference type="OrthoDB" id="412788at2759"/>
<evidence type="ECO:0000313" key="3">
    <source>
        <dbReference type="EMBL" id="KAF7188048.1"/>
    </source>
</evidence>
<keyword evidence="4" id="KW-1185">Reference proteome</keyword>
<evidence type="ECO:0000313" key="4">
    <source>
        <dbReference type="Proteomes" id="UP000660729"/>
    </source>
</evidence>
<evidence type="ECO:0000256" key="2">
    <source>
        <dbReference type="ARBA" id="ARBA00023604"/>
    </source>
</evidence>
<reference evidence="3" key="1">
    <citation type="submission" date="2020-04" db="EMBL/GenBank/DDBJ databases">
        <title>Draft genome resource of the tomato pathogen Pseudocercospora fuligena.</title>
        <authorList>
            <person name="Zaccaron A."/>
        </authorList>
    </citation>
    <scope>NUCLEOTIDE SEQUENCE</scope>
    <source>
        <strain evidence="3">PF001</strain>
    </source>
</reference>
<dbReference type="EMBL" id="JABCIY010000217">
    <property type="protein sequence ID" value="KAF7188048.1"/>
    <property type="molecule type" value="Genomic_DNA"/>
</dbReference>
<dbReference type="GO" id="GO:0016491">
    <property type="term" value="F:oxidoreductase activity"/>
    <property type="evidence" value="ECO:0007669"/>
    <property type="project" value="UniProtKB-KW"/>
</dbReference>
<organism evidence="3 4">
    <name type="scientific">Pseudocercospora fuligena</name>
    <dbReference type="NCBI Taxonomy" id="685502"/>
    <lineage>
        <taxon>Eukaryota</taxon>
        <taxon>Fungi</taxon>
        <taxon>Dikarya</taxon>
        <taxon>Ascomycota</taxon>
        <taxon>Pezizomycotina</taxon>
        <taxon>Dothideomycetes</taxon>
        <taxon>Dothideomycetidae</taxon>
        <taxon>Mycosphaerellales</taxon>
        <taxon>Mycosphaerellaceae</taxon>
        <taxon>Pseudocercospora</taxon>
    </lineage>
</organism>
<dbReference type="Proteomes" id="UP000660729">
    <property type="component" value="Unassembled WGS sequence"/>
</dbReference>